<dbReference type="Gene3D" id="3.40.50.2000">
    <property type="entry name" value="Glycogen Phosphorylase B"/>
    <property type="match status" value="1"/>
</dbReference>
<feature type="domain" description="Glycosyl transferase family 1" evidence="1">
    <location>
        <begin position="27"/>
        <end position="180"/>
    </location>
</feature>
<comment type="caution">
    <text evidence="2">The sequence shown here is derived from an EMBL/GenBank/DDBJ whole genome shotgun (WGS) entry which is preliminary data.</text>
</comment>
<dbReference type="GO" id="GO:0016757">
    <property type="term" value="F:glycosyltransferase activity"/>
    <property type="evidence" value="ECO:0007669"/>
    <property type="project" value="UniProtKB-KW"/>
</dbReference>
<reference evidence="3" key="1">
    <citation type="journal article" date="2019" name="Int. J. Syst. Evol. Microbiol.">
        <title>The Global Catalogue of Microorganisms (GCM) 10K type strain sequencing project: providing services to taxonomists for standard genome sequencing and annotation.</title>
        <authorList>
            <consortium name="The Broad Institute Genomics Platform"/>
            <consortium name="The Broad Institute Genome Sequencing Center for Infectious Disease"/>
            <person name="Wu L."/>
            <person name="Ma J."/>
        </authorList>
    </citation>
    <scope>NUCLEOTIDE SEQUENCE [LARGE SCALE GENOMIC DNA]</scope>
    <source>
        <strain evidence="3">CCUG 66188</strain>
    </source>
</reference>
<dbReference type="PANTHER" id="PTHR12526">
    <property type="entry name" value="GLYCOSYLTRANSFERASE"/>
    <property type="match status" value="1"/>
</dbReference>
<keyword evidence="3" id="KW-1185">Reference proteome</keyword>
<dbReference type="InterPro" id="IPR001296">
    <property type="entry name" value="Glyco_trans_1"/>
</dbReference>
<evidence type="ECO:0000313" key="3">
    <source>
        <dbReference type="Proteomes" id="UP001596023"/>
    </source>
</evidence>
<dbReference type="Proteomes" id="UP001596023">
    <property type="component" value="Unassembled WGS sequence"/>
</dbReference>
<keyword evidence="2" id="KW-0328">Glycosyltransferase</keyword>
<dbReference type="Pfam" id="PF00534">
    <property type="entry name" value="Glycos_transf_1"/>
    <property type="match status" value="1"/>
</dbReference>
<dbReference type="EMBL" id="JBHSGN010000063">
    <property type="protein sequence ID" value="MFC4673836.1"/>
    <property type="molecule type" value="Genomic_DNA"/>
</dbReference>
<evidence type="ECO:0000259" key="1">
    <source>
        <dbReference type="Pfam" id="PF00534"/>
    </source>
</evidence>
<sequence>MAYKIIVIENILSVNFVREQALLEKPKLDGQIKLLTVGRFCYPKAFDLAVRICAGLVDKGVPVKWYAIGYGDEKPILDAIKEYNMQEHFIILGKRTNPYPYIAACNIYIQPSRYEGKAVTVREAQIIGKPVVITAFNTSESQLKNGFDGLIVPMNIEDAVSGIKTLIEDKSLQDKFRENMSARDYGNSKEVELVYKLIP</sequence>
<dbReference type="SUPFAM" id="SSF53756">
    <property type="entry name" value="UDP-Glycosyltransferase/glycogen phosphorylase"/>
    <property type="match status" value="1"/>
</dbReference>
<dbReference type="RefSeq" id="WP_379995515.1">
    <property type="nucleotide sequence ID" value="NZ_JBHSGN010000063.1"/>
</dbReference>
<dbReference type="PANTHER" id="PTHR12526:SF630">
    <property type="entry name" value="GLYCOSYLTRANSFERASE"/>
    <property type="match status" value="1"/>
</dbReference>
<evidence type="ECO:0000313" key="2">
    <source>
        <dbReference type="EMBL" id="MFC4673836.1"/>
    </source>
</evidence>
<dbReference type="EC" id="2.4.-.-" evidence="2"/>
<gene>
    <name evidence="2" type="ORF">ACFO6W_09045</name>
</gene>
<name>A0ABV9KW23_9BACT</name>
<protein>
    <submittedName>
        <fullName evidence="2">Glycosyltransferase</fullName>
        <ecNumber evidence="2">2.4.-.-</ecNumber>
    </submittedName>
</protein>
<keyword evidence="2" id="KW-0808">Transferase</keyword>
<accession>A0ABV9KW23</accession>
<proteinExistence type="predicted"/>
<organism evidence="2 3">
    <name type="scientific">Dysgonomonas termitidis</name>
    <dbReference type="NCBI Taxonomy" id="1516126"/>
    <lineage>
        <taxon>Bacteria</taxon>
        <taxon>Pseudomonadati</taxon>
        <taxon>Bacteroidota</taxon>
        <taxon>Bacteroidia</taxon>
        <taxon>Bacteroidales</taxon>
        <taxon>Dysgonomonadaceae</taxon>
        <taxon>Dysgonomonas</taxon>
    </lineage>
</organism>